<gene>
    <name evidence="3" type="ORF">PPENT_87.1.T0080053</name>
</gene>
<dbReference type="AlphaFoldDB" id="A0A8S1SIZ4"/>
<keyword evidence="1" id="KW-0175">Coiled coil</keyword>
<dbReference type="EMBL" id="CAJJDO010000008">
    <property type="protein sequence ID" value="CAD8139347.1"/>
    <property type="molecule type" value="Genomic_DNA"/>
</dbReference>
<sequence>MRPSSASGCQSREQEKSNKEQNKSSNPYKLPIGIKSNKPSGSTQKMDWEKLYEESHQLKLIVNQLRDENIKLKTKNVNLEKDLVKCTNIIEEMEQTGNMKRFYQTPTQDNQMILNLKNQVKQLNEQLNDSKQELQNMKKTSKYTKLTELEIECKQYQDETIRLSQIIEQLITDNIYQKQFENEQNKFKEMLMQREQLIKQMQQELEYYMEENKALSEKLQQMVQAYQELDKIYNKYQNEAKNKLKIKDKQILDLKNDIDRISLNTKQTKQITIKKPNPQKFMDKSLNSTTKRDQSFKINNNTNNSTNNNNILSQSVNRSVMDLIDEPVKLNDLSEIRLELRLRLSSAQIPIVKLDRHLFNQTSISIDFSSLHDRLSKQPFLLDKPDAMLLARYLIEKHNQQYPYNININLTQQNEIVKSEFMNIIGFWPIYDKIESKILEISISKLFINIIQMLEQKLNGQNFKYFDLFSLLDSFLKQQKQQSLQQIEYQYLLLKVIKDCQNIRKLNGSLILKYLKEICDSNDNEDENALEELLKYYRGQQKRNCFFFKQLRLKQEQILYLFEVEQKVYDPQIEQGIDKSSQTYLMKHGLIRSYSEPNFYELQLLQEDEDEEDGEQLYQEVFHNQLKGKQSQDDDEDEDKYYVEDNDMNDDDYQLDQNSNDQNDDYSESEPKYQIKNRTNKSENYDEDEFENELEN</sequence>
<evidence type="ECO:0000313" key="4">
    <source>
        <dbReference type="Proteomes" id="UP000689195"/>
    </source>
</evidence>
<evidence type="ECO:0000313" key="3">
    <source>
        <dbReference type="EMBL" id="CAD8139347.1"/>
    </source>
</evidence>
<dbReference type="OrthoDB" id="304280at2759"/>
<feature type="coiled-coil region" evidence="1">
    <location>
        <begin position="62"/>
        <end position="140"/>
    </location>
</feature>
<feature type="compositionally biased region" description="Acidic residues" evidence="2">
    <location>
        <begin position="685"/>
        <end position="696"/>
    </location>
</feature>
<evidence type="ECO:0000256" key="2">
    <source>
        <dbReference type="SAM" id="MobiDB-lite"/>
    </source>
</evidence>
<name>A0A8S1SIZ4_9CILI</name>
<feature type="region of interest" description="Disordered" evidence="2">
    <location>
        <begin position="1"/>
        <end position="43"/>
    </location>
</feature>
<organism evidence="3 4">
    <name type="scientific">Paramecium pentaurelia</name>
    <dbReference type="NCBI Taxonomy" id="43138"/>
    <lineage>
        <taxon>Eukaryota</taxon>
        <taxon>Sar</taxon>
        <taxon>Alveolata</taxon>
        <taxon>Ciliophora</taxon>
        <taxon>Intramacronucleata</taxon>
        <taxon>Oligohymenophorea</taxon>
        <taxon>Peniculida</taxon>
        <taxon>Parameciidae</taxon>
        <taxon>Paramecium</taxon>
    </lineage>
</organism>
<feature type="region of interest" description="Disordered" evidence="2">
    <location>
        <begin position="625"/>
        <end position="696"/>
    </location>
</feature>
<accession>A0A8S1SIZ4</accession>
<feature type="coiled-coil region" evidence="1">
    <location>
        <begin position="180"/>
        <end position="257"/>
    </location>
</feature>
<keyword evidence="4" id="KW-1185">Reference proteome</keyword>
<reference evidence="3" key="1">
    <citation type="submission" date="2021-01" db="EMBL/GenBank/DDBJ databases">
        <authorList>
            <consortium name="Genoscope - CEA"/>
            <person name="William W."/>
        </authorList>
    </citation>
    <scope>NUCLEOTIDE SEQUENCE</scope>
</reference>
<feature type="compositionally biased region" description="Polar residues" evidence="2">
    <location>
        <begin position="1"/>
        <end position="11"/>
    </location>
</feature>
<protein>
    <submittedName>
        <fullName evidence="3">Uncharacterized protein</fullName>
    </submittedName>
</protein>
<feature type="compositionally biased region" description="Basic and acidic residues" evidence="2">
    <location>
        <begin position="12"/>
        <end position="22"/>
    </location>
</feature>
<dbReference type="Proteomes" id="UP000689195">
    <property type="component" value="Unassembled WGS sequence"/>
</dbReference>
<feature type="compositionally biased region" description="Acidic residues" evidence="2">
    <location>
        <begin position="633"/>
        <end position="654"/>
    </location>
</feature>
<comment type="caution">
    <text evidence="3">The sequence shown here is derived from an EMBL/GenBank/DDBJ whole genome shotgun (WGS) entry which is preliminary data.</text>
</comment>
<evidence type="ECO:0000256" key="1">
    <source>
        <dbReference type="SAM" id="Coils"/>
    </source>
</evidence>
<proteinExistence type="predicted"/>